<sequence length="125" mass="13737">MPKGAEQRDHRKPCTLCSKPRNVLVRCQIDESGKWHLICPGSCWKQVSGGVIDGDKSDAHRYYVYGGMWKNKYDAVSAKKPKATKEKGEGEDGEVGVEGGEEREASAASEQEAVDRLSEHDEVGS</sequence>
<feature type="compositionally biased region" description="Basic and acidic residues" evidence="1">
    <location>
        <begin position="113"/>
        <end position="125"/>
    </location>
</feature>
<gene>
    <name evidence="2" type="ORF">LTR62_003273</name>
</gene>
<name>A0AAN7YPT4_9PEZI</name>
<dbReference type="EMBL" id="JAVRRL010000022">
    <property type="protein sequence ID" value="KAK5113646.1"/>
    <property type="molecule type" value="Genomic_DNA"/>
</dbReference>
<accession>A0AAN7YPT4</accession>
<comment type="caution">
    <text evidence="2">The sequence shown here is derived from an EMBL/GenBank/DDBJ whole genome shotgun (WGS) entry which is preliminary data.</text>
</comment>
<evidence type="ECO:0000313" key="3">
    <source>
        <dbReference type="Proteomes" id="UP001310890"/>
    </source>
</evidence>
<dbReference type="AlphaFoldDB" id="A0AAN7YPT4"/>
<reference evidence="2" key="1">
    <citation type="submission" date="2023-08" db="EMBL/GenBank/DDBJ databases">
        <title>Black Yeasts Isolated from many extreme environments.</title>
        <authorList>
            <person name="Coleine C."/>
            <person name="Stajich J.E."/>
            <person name="Selbmann L."/>
        </authorList>
    </citation>
    <scope>NUCLEOTIDE SEQUENCE</scope>
    <source>
        <strain evidence="2">CCFEE 5401</strain>
    </source>
</reference>
<protein>
    <submittedName>
        <fullName evidence="2">Uncharacterized protein</fullName>
    </submittedName>
</protein>
<organism evidence="2 3">
    <name type="scientific">Meristemomyces frigidus</name>
    <dbReference type="NCBI Taxonomy" id="1508187"/>
    <lineage>
        <taxon>Eukaryota</taxon>
        <taxon>Fungi</taxon>
        <taxon>Dikarya</taxon>
        <taxon>Ascomycota</taxon>
        <taxon>Pezizomycotina</taxon>
        <taxon>Dothideomycetes</taxon>
        <taxon>Dothideomycetidae</taxon>
        <taxon>Mycosphaerellales</taxon>
        <taxon>Teratosphaeriaceae</taxon>
        <taxon>Meristemomyces</taxon>
    </lineage>
</organism>
<evidence type="ECO:0000313" key="2">
    <source>
        <dbReference type="EMBL" id="KAK5113646.1"/>
    </source>
</evidence>
<proteinExistence type="predicted"/>
<dbReference type="Proteomes" id="UP001310890">
    <property type="component" value="Unassembled WGS sequence"/>
</dbReference>
<evidence type="ECO:0000256" key="1">
    <source>
        <dbReference type="SAM" id="MobiDB-lite"/>
    </source>
</evidence>
<feature type="region of interest" description="Disordered" evidence="1">
    <location>
        <begin position="79"/>
        <end position="125"/>
    </location>
</feature>